<dbReference type="Proteomes" id="UP000283650">
    <property type="component" value="Unassembled WGS sequence"/>
</dbReference>
<organism evidence="1 2">
    <name type="scientific">Pseudomonas fluorescens</name>
    <dbReference type="NCBI Taxonomy" id="294"/>
    <lineage>
        <taxon>Bacteria</taxon>
        <taxon>Pseudomonadati</taxon>
        <taxon>Pseudomonadota</taxon>
        <taxon>Gammaproteobacteria</taxon>
        <taxon>Pseudomonadales</taxon>
        <taxon>Pseudomonadaceae</taxon>
        <taxon>Pseudomonas</taxon>
    </lineage>
</organism>
<proteinExistence type="predicted"/>
<gene>
    <name evidence="1" type="ORF">BK672_19825</name>
</gene>
<dbReference type="EMBL" id="MOBY01000012">
    <property type="protein sequence ID" value="RON92389.1"/>
    <property type="molecule type" value="Genomic_DNA"/>
</dbReference>
<dbReference type="RefSeq" id="WP_123376273.1">
    <property type="nucleotide sequence ID" value="NZ_MOBY01000012.1"/>
</dbReference>
<dbReference type="AlphaFoldDB" id="A0A423N3E2"/>
<comment type="caution">
    <text evidence="1">The sequence shown here is derived from an EMBL/GenBank/DDBJ whole genome shotgun (WGS) entry which is preliminary data.</text>
</comment>
<evidence type="ECO:0000313" key="1">
    <source>
        <dbReference type="EMBL" id="RON92389.1"/>
    </source>
</evidence>
<sequence>MISTDFHQLVELFIEGSGNFQPSIFGLDSFSESDFISGDFELIGDPNGFHSFEKAYVVPYFRRKITVVFKQYFFASEGLGGGLGIAGGVRLESLLRKQPFATSMGHVDTNRMVFFFFEDKSDGALIFDEKIVIRFDQWSKRNSYMFSTVECDFDNAQFNEIAKKAVRETFEPSTHDSIIRDAKQRGCSRAFNRLIAKL</sequence>
<protein>
    <submittedName>
        <fullName evidence="1">Uncharacterized protein</fullName>
    </submittedName>
</protein>
<name>A0A423N3E2_PSEFL</name>
<evidence type="ECO:0000313" key="2">
    <source>
        <dbReference type="Proteomes" id="UP000283650"/>
    </source>
</evidence>
<reference evidence="1 2" key="1">
    <citation type="submission" date="2016-10" db="EMBL/GenBank/DDBJ databases">
        <title>Comparative genome analysis of multiple Pseudomonas spp. focuses on biocontrol and plant growth promoting traits.</title>
        <authorList>
            <person name="Tao X.-Y."/>
            <person name="Taylor C.G."/>
        </authorList>
    </citation>
    <scope>NUCLEOTIDE SEQUENCE [LARGE SCALE GENOMIC DNA]</scope>
    <source>
        <strain evidence="1 2">2F9</strain>
    </source>
</reference>
<accession>A0A423N3E2</accession>